<dbReference type="HOGENOM" id="CLU_2806319_0_0_0"/>
<dbReference type="STRING" id="861299.J421_0012"/>
<dbReference type="EMBL" id="CP007127">
    <property type="protein sequence ID" value="AHG87550.1"/>
    <property type="molecule type" value="Genomic_DNA"/>
</dbReference>
<dbReference type="Proteomes" id="UP000019151">
    <property type="component" value="Chromosome"/>
</dbReference>
<organism evidence="3 4">
    <name type="scientific">Gemmatirosa kalamazoonensis</name>
    <dbReference type="NCBI Taxonomy" id="861299"/>
    <lineage>
        <taxon>Bacteria</taxon>
        <taxon>Pseudomonadati</taxon>
        <taxon>Gemmatimonadota</taxon>
        <taxon>Gemmatimonadia</taxon>
        <taxon>Gemmatimonadales</taxon>
        <taxon>Gemmatimonadaceae</taxon>
        <taxon>Gemmatirosa</taxon>
    </lineage>
</organism>
<evidence type="ECO:0000313" key="3">
    <source>
        <dbReference type="EMBL" id="AHG92084.1"/>
    </source>
</evidence>
<feature type="compositionally biased region" description="Basic and acidic residues" evidence="1">
    <location>
        <begin position="36"/>
        <end position="52"/>
    </location>
</feature>
<reference evidence="3" key="1">
    <citation type="submission" date="2013-12" db="EMBL/GenBank/DDBJ databases">
        <authorList>
            <person name="DeBruyn J.M."/>
            <person name="Radosevich M."/>
            <person name="Wommack K.Eric."/>
            <person name="Polson S."/>
            <person name="Hauser L.J."/>
            <person name="Fawaz M.N."/>
            <person name="Korlach J."/>
            <person name="Tsai Y.-C."/>
        </authorList>
    </citation>
    <scope>NUCLEOTIDE SEQUENCE</scope>
    <source>
        <strain evidence="3">KBS708</strain>
    </source>
</reference>
<keyword evidence="4" id="KW-1185">Reference proteome</keyword>
<accession>W0RLX3</accession>
<gene>
    <name evidence="2" type="ORF">J421_0012</name>
    <name evidence="3" type="ORF">J421_4547</name>
</gene>
<reference evidence="3 4" key="2">
    <citation type="journal article" date="2014" name="Genome Announc.">
        <title>Genome Sequence and Methylome of Soil Bacterium Gemmatirosa kalamazoonensis KBS708T, a Member of the Rarely Cultivated Gemmatimonadetes Phylum.</title>
        <authorList>
            <person name="Debruyn J.M."/>
            <person name="Radosevich M."/>
            <person name="Wommack K.E."/>
            <person name="Polson S.W."/>
            <person name="Hauser L.J."/>
            <person name="Fawaz M.N."/>
            <person name="Korlach J."/>
            <person name="Tsai Y.C."/>
        </authorList>
    </citation>
    <scope>NUCLEOTIDE SEQUENCE [LARGE SCALE GENOMIC DNA]</scope>
    <source>
        <strain evidence="3 4">KBS708</strain>
    </source>
</reference>
<evidence type="ECO:0000313" key="4">
    <source>
        <dbReference type="Proteomes" id="UP000019151"/>
    </source>
</evidence>
<sequence>MSFLSPADLDALIYALLTRSQLAEDERRALILELVSRRRTGETGARPSHDLPKSAATLDSPNGPSRK</sequence>
<evidence type="ECO:0000256" key="1">
    <source>
        <dbReference type="SAM" id="MobiDB-lite"/>
    </source>
</evidence>
<protein>
    <submittedName>
        <fullName evidence="3">Uncharacterized protein</fullName>
    </submittedName>
</protein>
<proteinExistence type="predicted"/>
<dbReference type="Proteomes" id="UP000019151">
    <property type="component" value="Extrachromosomal Element ECE"/>
</dbReference>
<dbReference type="KEGG" id="gba:J421_4547"/>
<dbReference type="RefSeq" id="WP_025409141.1">
    <property type="nucleotide sequence ID" value="NZ_CP007127.1"/>
</dbReference>
<evidence type="ECO:0000313" key="2">
    <source>
        <dbReference type="EMBL" id="AHG87550.1"/>
    </source>
</evidence>
<dbReference type="InParanoid" id="W0RLX3"/>
<dbReference type="EMBL" id="CP007128">
    <property type="protein sequence ID" value="AHG92084.1"/>
    <property type="molecule type" value="Genomic_DNA"/>
</dbReference>
<feature type="region of interest" description="Disordered" evidence="1">
    <location>
        <begin position="36"/>
        <end position="67"/>
    </location>
</feature>
<feature type="compositionally biased region" description="Polar residues" evidence="1">
    <location>
        <begin position="57"/>
        <end position="67"/>
    </location>
</feature>
<name>W0RLX3_9BACT</name>
<dbReference type="AlphaFoldDB" id="W0RLX3"/>